<evidence type="ECO:0000256" key="1">
    <source>
        <dbReference type="ARBA" id="ARBA00008635"/>
    </source>
</evidence>
<dbReference type="SUPFAM" id="SSF109854">
    <property type="entry name" value="DinB/YfiT-like putative metalloenzymes"/>
    <property type="match status" value="1"/>
</dbReference>
<proteinExistence type="inferred from homology"/>
<gene>
    <name evidence="4" type="ORF">HNQ66_002650</name>
</gene>
<dbReference type="EMBL" id="JACHIK010000008">
    <property type="protein sequence ID" value="MBB5043246.1"/>
    <property type="molecule type" value="Genomic_DNA"/>
</dbReference>
<dbReference type="GO" id="GO:0046872">
    <property type="term" value="F:metal ion binding"/>
    <property type="evidence" value="ECO:0007669"/>
    <property type="project" value="UniProtKB-KW"/>
</dbReference>
<evidence type="ECO:0000313" key="5">
    <source>
        <dbReference type="Proteomes" id="UP000535406"/>
    </source>
</evidence>
<keyword evidence="5" id="KW-1185">Reference proteome</keyword>
<name>A0A7W7YW09_9HYPH</name>
<dbReference type="RefSeq" id="WP_246434297.1">
    <property type="nucleotide sequence ID" value="NZ_JACHIK010000008.1"/>
</dbReference>
<dbReference type="Proteomes" id="UP000535406">
    <property type="component" value="Unassembled WGS sequence"/>
</dbReference>
<dbReference type="PANTHER" id="PTHR37302">
    <property type="entry name" value="SLR1116 PROTEIN"/>
    <property type="match status" value="1"/>
</dbReference>
<comment type="similarity">
    <text evidence="1">Belongs to the DinB family.</text>
</comment>
<evidence type="ECO:0000256" key="3">
    <source>
        <dbReference type="PIRSR" id="PIRSR607837-1"/>
    </source>
</evidence>
<evidence type="ECO:0000313" key="4">
    <source>
        <dbReference type="EMBL" id="MBB5043246.1"/>
    </source>
</evidence>
<dbReference type="PANTHER" id="PTHR37302:SF1">
    <property type="entry name" value="PROTEIN DINB"/>
    <property type="match status" value="1"/>
</dbReference>
<feature type="binding site" evidence="3">
    <location>
        <position position="48"/>
    </location>
    <ligand>
        <name>a divalent metal cation</name>
        <dbReference type="ChEBI" id="CHEBI:60240"/>
    </ligand>
</feature>
<evidence type="ECO:0000256" key="2">
    <source>
        <dbReference type="ARBA" id="ARBA00022723"/>
    </source>
</evidence>
<accession>A0A7W7YW09</accession>
<feature type="binding site" evidence="3">
    <location>
        <position position="137"/>
    </location>
    <ligand>
        <name>a divalent metal cation</name>
        <dbReference type="ChEBI" id="CHEBI:60240"/>
    </ligand>
</feature>
<feature type="binding site" evidence="3">
    <location>
        <position position="133"/>
    </location>
    <ligand>
        <name>a divalent metal cation</name>
        <dbReference type="ChEBI" id="CHEBI:60240"/>
    </ligand>
</feature>
<protein>
    <submittedName>
        <fullName evidence="4">Putative damage-inducible protein DinB</fullName>
    </submittedName>
</protein>
<keyword evidence="2 3" id="KW-0479">Metal-binding</keyword>
<dbReference type="InterPro" id="IPR034660">
    <property type="entry name" value="DinB/YfiT-like"/>
</dbReference>
<dbReference type="InterPro" id="IPR007837">
    <property type="entry name" value="DinB"/>
</dbReference>
<dbReference type="Pfam" id="PF05163">
    <property type="entry name" value="DinB"/>
    <property type="match status" value="1"/>
</dbReference>
<dbReference type="Gene3D" id="1.20.120.450">
    <property type="entry name" value="dinb family like domain"/>
    <property type="match status" value="1"/>
</dbReference>
<organism evidence="4 5">
    <name type="scientific">Shinella fusca</name>
    <dbReference type="NCBI Taxonomy" id="544480"/>
    <lineage>
        <taxon>Bacteria</taxon>
        <taxon>Pseudomonadati</taxon>
        <taxon>Pseudomonadota</taxon>
        <taxon>Alphaproteobacteria</taxon>
        <taxon>Hyphomicrobiales</taxon>
        <taxon>Rhizobiaceae</taxon>
        <taxon>Shinella</taxon>
    </lineage>
</organism>
<sequence length="171" mass="19187">MLDQYRMFTAYNAWANRTLYEAVGALSDEARRKDLGAFFGSLHRTLNHLLVADRIWMKRFTGAGDAPTRLDTILFEDFAGLRQARQEEDARLAAFVDSLTEEKIAANFTYSPITNPGSITHPLGPALAHIFNHQTHHRGQCHAMLTALGGPSLALDLLFFLRSERPDFLAI</sequence>
<dbReference type="AlphaFoldDB" id="A0A7W7YW09"/>
<comment type="caution">
    <text evidence="4">The sequence shown here is derived from an EMBL/GenBank/DDBJ whole genome shotgun (WGS) entry which is preliminary data.</text>
</comment>
<reference evidence="4 5" key="1">
    <citation type="submission" date="2020-08" db="EMBL/GenBank/DDBJ databases">
        <title>Genomic Encyclopedia of Type Strains, Phase IV (KMG-IV): sequencing the most valuable type-strain genomes for metagenomic binning, comparative biology and taxonomic classification.</title>
        <authorList>
            <person name="Goeker M."/>
        </authorList>
    </citation>
    <scope>NUCLEOTIDE SEQUENCE [LARGE SCALE GENOMIC DNA]</scope>
    <source>
        <strain evidence="4 5">DSM 21319</strain>
    </source>
</reference>